<dbReference type="InterPro" id="IPR038286">
    <property type="entry name" value="IPK_sf"/>
</dbReference>
<keyword evidence="3 4" id="KW-0418">Kinase</keyword>
<sequence length="322" mass="35368">MVLLVSSRKRSTSFKKEADGEFRHQVGGHHELVRLDRFHVAKPSCTNETDFYLNTPAPLRAHVPHFCAYAESDSDPLQATTSTMCENCLVNGAPTLPGFLEDPSTPKRKSTKSSGACVVLSDLTSTFRRPSIVDLKMGTRQHGDAAAPEKIRRQTDKCARSTSLMWGIRLCGLQYYDATTGRTTHIDKYEGRTIEIEELWRAVRGFLSYPDGRPREAVIRGVIRQIEQIEEAITLMDGVRLFGSSLLIVYEGDALEEPQSEAEAEQLVSVRVVDFANATLAGGSHVGADQGFLLGVHSLNRFVAALLHSGDSDIDSEGSCSP</sequence>
<dbReference type="GO" id="GO:0046854">
    <property type="term" value="P:phosphatidylinositol phosphate biosynthetic process"/>
    <property type="evidence" value="ECO:0007669"/>
    <property type="project" value="TreeGrafter"/>
</dbReference>
<accession>A0AAF3EMU3</accession>
<dbReference type="PANTHER" id="PTHR12400">
    <property type="entry name" value="INOSITOL POLYPHOSPHATE KINASE"/>
    <property type="match status" value="1"/>
</dbReference>
<keyword evidence="2 4" id="KW-0808">Transferase</keyword>
<evidence type="ECO:0000256" key="1">
    <source>
        <dbReference type="ARBA" id="ARBA00007374"/>
    </source>
</evidence>
<dbReference type="Proteomes" id="UP000887575">
    <property type="component" value="Unassembled WGS sequence"/>
</dbReference>
<dbReference type="Gene3D" id="3.30.470.160">
    <property type="entry name" value="Inositol polyphosphate kinase"/>
    <property type="match status" value="1"/>
</dbReference>
<evidence type="ECO:0000256" key="3">
    <source>
        <dbReference type="ARBA" id="ARBA00022777"/>
    </source>
</evidence>
<keyword evidence="5" id="KW-1185">Reference proteome</keyword>
<name>A0AAF3EMU3_9BILA</name>
<evidence type="ECO:0000313" key="6">
    <source>
        <dbReference type="WBParaSite" id="MBELARI_LOCUS1536"/>
    </source>
</evidence>
<dbReference type="EC" id="2.7.-.-" evidence="4"/>
<evidence type="ECO:0000256" key="4">
    <source>
        <dbReference type="RuleBase" id="RU363090"/>
    </source>
</evidence>
<dbReference type="PANTHER" id="PTHR12400:SF21">
    <property type="entry name" value="KINASE"/>
    <property type="match status" value="1"/>
</dbReference>
<evidence type="ECO:0000313" key="5">
    <source>
        <dbReference type="Proteomes" id="UP000887575"/>
    </source>
</evidence>
<dbReference type="AlphaFoldDB" id="A0AAF3EMU3"/>
<dbReference type="SUPFAM" id="SSF56104">
    <property type="entry name" value="SAICAR synthase-like"/>
    <property type="match status" value="1"/>
</dbReference>
<dbReference type="GO" id="GO:0000828">
    <property type="term" value="F:inositol hexakisphosphate kinase activity"/>
    <property type="evidence" value="ECO:0007669"/>
    <property type="project" value="TreeGrafter"/>
</dbReference>
<dbReference type="InterPro" id="IPR005522">
    <property type="entry name" value="IPK"/>
</dbReference>
<evidence type="ECO:0000256" key="2">
    <source>
        <dbReference type="ARBA" id="ARBA00022679"/>
    </source>
</evidence>
<proteinExistence type="inferred from homology"/>
<dbReference type="WBParaSite" id="MBELARI_LOCUS1536">
    <property type="protein sequence ID" value="MBELARI_LOCUS1536"/>
    <property type="gene ID" value="MBELARI_LOCUS1536"/>
</dbReference>
<dbReference type="GO" id="GO:0005737">
    <property type="term" value="C:cytoplasm"/>
    <property type="evidence" value="ECO:0007669"/>
    <property type="project" value="TreeGrafter"/>
</dbReference>
<dbReference type="GO" id="GO:0005634">
    <property type="term" value="C:nucleus"/>
    <property type="evidence" value="ECO:0007669"/>
    <property type="project" value="TreeGrafter"/>
</dbReference>
<reference evidence="6" key="1">
    <citation type="submission" date="2024-02" db="UniProtKB">
        <authorList>
            <consortium name="WormBaseParasite"/>
        </authorList>
    </citation>
    <scope>IDENTIFICATION</scope>
</reference>
<organism evidence="5 6">
    <name type="scientific">Mesorhabditis belari</name>
    <dbReference type="NCBI Taxonomy" id="2138241"/>
    <lineage>
        <taxon>Eukaryota</taxon>
        <taxon>Metazoa</taxon>
        <taxon>Ecdysozoa</taxon>
        <taxon>Nematoda</taxon>
        <taxon>Chromadorea</taxon>
        <taxon>Rhabditida</taxon>
        <taxon>Rhabditina</taxon>
        <taxon>Rhabditomorpha</taxon>
        <taxon>Rhabditoidea</taxon>
        <taxon>Rhabditidae</taxon>
        <taxon>Mesorhabditinae</taxon>
        <taxon>Mesorhabditis</taxon>
    </lineage>
</organism>
<dbReference type="Pfam" id="PF03770">
    <property type="entry name" value="IPK"/>
    <property type="match status" value="1"/>
</dbReference>
<comment type="similarity">
    <text evidence="1 4">Belongs to the inositol phosphokinase (IPK) family.</text>
</comment>
<protein>
    <recommendedName>
        <fullName evidence="4">Kinase</fullName>
        <ecNumber evidence="4">2.7.-.-</ecNumber>
    </recommendedName>
</protein>
<dbReference type="GO" id="GO:0032958">
    <property type="term" value="P:inositol phosphate biosynthetic process"/>
    <property type="evidence" value="ECO:0007669"/>
    <property type="project" value="InterPro"/>
</dbReference>